<feature type="non-terminal residue" evidence="1">
    <location>
        <position position="135"/>
    </location>
</feature>
<reference evidence="1 2" key="1">
    <citation type="submission" date="2019-01" db="EMBL/GenBank/DDBJ databases">
        <title>A draft genome assembly of the solar-powered sea slug Elysia chlorotica.</title>
        <authorList>
            <person name="Cai H."/>
            <person name="Li Q."/>
            <person name="Fang X."/>
            <person name="Li J."/>
            <person name="Curtis N.E."/>
            <person name="Altenburger A."/>
            <person name="Shibata T."/>
            <person name="Feng M."/>
            <person name="Maeda T."/>
            <person name="Schwartz J.A."/>
            <person name="Shigenobu S."/>
            <person name="Lundholm N."/>
            <person name="Nishiyama T."/>
            <person name="Yang H."/>
            <person name="Hasebe M."/>
            <person name="Li S."/>
            <person name="Pierce S.K."/>
            <person name="Wang J."/>
        </authorList>
    </citation>
    <scope>NUCLEOTIDE SEQUENCE [LARGE SCALE GENOMIC DNA]</scope>
    <source>
        <strain evidence="1">EC2010</strain>
        <tissue evidence="1">Whole organism of an adult</tissue>
    </source>
</reference>
<evidence type="ECO:0000313" key="1">
    <source>
        <dbReference type="EMBL" id="RUS83276.1"/>
    </source>
</evidence>
<dbReference type="Proteomes" id="UP000271974">
    <property type="component" value="Unassembled WGS sequence"/>
</dbReference>
<name>A0A3S1BGT6_ELYCH</name>
<sequence>TANEVVNICLLGSLNDFGHGDLSGVVTVGDVLRDAVVKEHGLLGHDADLLAVPAQVELLQIMPFHHLSSRVNLVESLQELCRGALAAATGAHQGHRLSREDGQPQLVQDALVGPRHVMEHHVLQGEATCDVILKK</sequence>
<protein>
    <submittedName>
        <fullName evidence="1">Uncharacterized protein</fullName>
    </submittedName>
</protein>
<dbReference type="AntiFam" id="ANF00095">
    <property type="entry name" value="Shadow ORF (opposite ABC transporters)"/>
</dbReference>
<evidence type="ECO:0000313" key="2">
    <source>
        <dbReference type="Proteomes" id="UP000271974"/>
    </source>
</evidence>
<gene>
    <name evidence="1" type="ORF">EGW08_008956</name>
</gene>
<accession>A0A3S1BGT6</accession>
<organism evidence="1 2">
    <name type="scientific">Elysia chlorotica</name>
    <name type="common">Eastern emerald elysia</name>
    <name type="synonym">Sea slug</name>
    <dbReference type="NCBI Taxonomy" id="188477"/>
    <lineage>
        <taxon>Eukaryota</taxon>
        <taxon>Metazoa</taxon>
        <taxon>Spiralia</taxon>
        <taxon>Lophotrochozoa</taxon>
        <taxon>Mollusca</taxon>
        <taxon>Gastropoda</taxon>
        <taxon>Heterobranchia</taxon>
        <taxon>Euthyneura</taxon>
        <taxon>Panpulmonata</taxon>
        <taxon>Sacoglossa</taxon>
        <taxon>Placobranchoidea</taxon>
        <taxon>Plakobranchidae</taxon>
        <taxon>Elysia</taxon>
    </lineage>
</organism>
<keyword evidence="2" id="KW-1185">Reference proteome</keyword>
<proteinExistence type="predicted"/>
<dbReference type="EMBL" id="RQTK01000250">
    <property type="protein sequence ID" value="RUS83276.1"/>
    <property type="molecule type" value="Genomic_DNA"/>
</dbReference>
<dbReference type="AlphaFoldDB" id="A0A3S1BGT6"/>
<feature type="non-terminal residue" evidence="1">
    <location>
        <position position="1"/>
    </location>
</feature>
<comment type="caution">
    <text evidence="1">The sequence shown here is derived from an EMBL/GenBank/DDBJ whole genome shotgun (WGS) entry which is preliminary data.</text>
</comment>